<protein>
    <submittedName>
        <fullName evidence="2">Uncharacterized protein</fullName>
    </submittedName>
</protein>
<comment type="caution">
    <text evidence="2">The sequence shown here is derived from an EMBL/GenBank/DDBJ whole genome shotgun (WGS) entry which is preliminary data.</text>
</comment>
<evidence type="ECO:0000313" key="3">
    <source>
        <dbReference type="Proteomes" id="UP001595975"/>
    </source>
</evidence>
<organism evidence="2 3">
    <name type="scientific">Kitasatospora misakiensis</name>
    <dbReference type="NCBI Taxonomy" id="67330"/>
    <lineage>
        <taxon>Bacteria</taxon>
        <taxon>Bacillati</taxon>
        <taxon>Actinomycetota</taxon>
        <taxon>Actinomycetes</taxon>
        <taxon>Kitasatosporales</taxon>
        <taxon>Streptomycetaceae</taxon>
        <taxon>Kitasatospora</taxon>
    </lineage>
</organism>
<sequence length="50" mass="5507">MKDIIETLAVDASVTVELVAVGEAAEEAETPGTHERFSGFGWNDWSKKKR</sequence>
<reference evidence="3" key="1">
    <citation type="journal article" date="2019" name="Int. J. Syst. Evol. Microbiol.">
        <title>The Global Catalogue of Microorganisms (GCM) 10K type strain sequencing project: providing services to taxonomists for standard genome sequencing and annotation.</title>
        <authorList>
            <consortium name="The Broad Institute Genomics Platform"/>
            <consortium name="The Broad Institute Genome Sequencing Center for Infectious Disease"/>
            <person name="Wu L."/>
            <person name="Ma J."/>
        </authorList>
    </citation>
    <scope>NUCLEOTIDE SEQUENCE [LARGE SCALE GENOMIC DNA]</scope>
    <source>
        <strain evidence="3">CGMCC 4.1437</strain>
    </source>
</reference>
<accession>A0ABW0X5J1</accession>
<keyword evidence="3" id="KW-1185">Reference proteome</keyword>
<gene>
    <name evidence="2" type="ORF">ACFP3U_15840</name>
</gene>
<dbReference type="EMBL" id="JBHSOF010000017">
    <property type="protein sequence ID" value="MFC5664451.1"/>
    <property type="molecule type" value="Genomic_DNA"/>
</dbReference>
<dbReference type="Proteomes" id="UP001595975">
    <property type="component" value="Unassembled WGS sequence"/>
</dbReference>
<feature type="region of interest" description="Disordered" evidence="1">
    <location>
        <begin position="27"/>
        <end position="50"/>
    </location>
</feature>
<proteinExistence type="predicted"/>
<name>A0ABW0X5J1_9ACTN</name>
<evidence type="ECO:0000313" key="2">
    <source>
        <dbReference type="EMBL" id="MFC5664451.1"/>
    </source>
</evidence>
<evidence type="ECO:0000256" key="1">
    <source>
        <dbReference type="SAM" id="MobiDB-lite"/>
    </source>
</evidence>
<dbReference type="RefSeq" id="WP_380226147.1">
    <property type="nucleotide sequence ID" value="NZ_JBHSOF010000017.1"/>
</dbReference>